<reference evidence="1 2" key="1">
    <citation type="submission" date="2016-01" db="EMBL/GenBank/DDBJ databases">
        <title>Genome Sequences of Twelve Sporeforming Bacillus Species Isolated from Foods.</title>
        <authorList>
            <person name="Berendsen E.M."/>
            <person name="Wells-Bennik M.H."/>
            <person name="Krawcyk A.O."/>
            <person name="De Jong A."/>
            <person name="Holsappel S."/>
            <person name="Eijlander R.T."/>
            <person name="Kuipers O.P."/>
        </authorList>
    </citation>
    <scope>NUCLEOTIDE SEQUENCE [LARGE SCALE GENOMIC DNA]</scope>
    <source>
        <strain evidence="1 2">B4098</strain>
    </source>
</reference>
<evidence type="ECO:0008006" key="3">
    <source>
        <dbReference type="Google" id="ProtNLM"/>
    </source>
</evidence>
<dbReference type="AlphaFoldDB" id="A0A150JRK0"/>
<dbReference type="InterPro" id="IPR026988">
    <property type="entry name" value="YaaC-like"/>
</dbReference>
<protein>
    <recommendedName>
        <fullName evidence="3">YaaC-like Protein</fullName>
    </recommendedName>
</protein>
<accession>A0A150JRK0</accession>
<dbReference type="Proteomes" id="UP000075288">
    <property type="component" value="Unassembled WGS sequence"/>
</dbReference>
<dbReference type="PATRIC" id="fig|1398.26.peg.1185"/>
<proteinExistence type="predicted"/>
<dbReference type="Pfam" id="PF14175">
    <property type="entry name" value="YaaC"/>
    <property type="match status" value="1"/>
</dbReference>
<sequence>MSFMDQWDHLILFQSAEYTQRYLKARYEASDFSQSAAKSYENCYAFMYYLEHGEAYYRQAVQAPVSIQPVLIFYGFIHLLKACLLSCDPLYPETSSVLAHGVTSRKKKKQNYRFGEDEVKIQKTGLCGHFAQKMFGLGPLEGNKYSMQSLLRQIPELETALPRRKYFVPVKEKNGKYRLPFAVLDGYHMTADRFSQYLSEKLQGRLLEMEAEDGAFSFSARGCLPPPFRYHFFTNQICFPCKLQPENDLPDILVHYLLLYNLSMISRYETEWWAELLKNRETIDFPVIRLFLQTAIEKGPFLCLQFLKSIR</sequence>
<dbReference type="OMA" id="EWWYELL"/>
<gene>
    <name evidence="1" type="ORF">B4098_1101</name>
</gene>
<evidence type="ECO:0000313" key="1">
    <source>
        <dbReference type="EMBL" id="KYC59816.1"/>
    </source>
</evidence>
<evidence type="ECO:0000313" key="2">
    <source>
        <dbReference type="Proteomes" id="UP000075288"/>
    </source>
</evidence>
<comment type="caution">
    <text evidence="1">The sequence shown here is derived from an EMBL/GenBank/DDBJ whole genome shotgun (WGS) entry which is preliminary data.</text>
</comment>
<dbReference type="EMBL" id="LQYG01000105">
    <property type="protein sequence ID" value="KYC59816.1"/>
    <property type="molecule type" value="Genomic_DNA"/>
</dbReference>
<name>A0A150JRK0_HEYCO</name>
<organism evidence="1 2">
    <name type="scientific">Heyndrickxia coagulans</name>
    <name type="common">Weizmannia coagulans</name>
    <dbReference type="NCBI Taxonomy" id="1398"/>
    <lineage>
        <taxon>Bacteria</taxon>
        <taxon>Bacillati</taxon>
        <taxon>Bacillota</taxon>
        <taxon>Bacilli</taxon>
        <taxon>Bacillales</taxon>
        <taxon>Bacillaceae</taxon>
        <taxon>Heyndrickxia</taxon>
    </lineage>
</organism>